<organism evidence="1">
    <name type="scientific">marine metagenome</name>
    <dbReference type="NCBI Taxonomy" id="408172"/>
    <lineage>
        <taxon>unclassified sequences</taxon>
        <taxon>metagenomes</taxon>
        <taxon>ecological metagenomes</taxon>
    </lineage>
</organism>
<feature type="non-terminal residue" evidence="1">
    <location>
        <position position="101"/>
    </location>
</feature>
<protein>
    <recommendedName>
        <fullName evidence="2">Tetratricopeptide repeat protein</fullName>
    </recommendedName>
</protein>
<proteinExistence type="predicted"/>
<dbReference type="InterPro" id="IPR011990">
    <property type="entry name" value="TPR-like_helical_dom_sf"/>
</dbReference>
<accession>A0A383CIM1</accession>
<evidence type="ECO:0000313" key="1">
    <source>
        <dbReference type="EMBL" id="SVE32062.1"/>
    </source>
</evidence>
<gene>
    <name evidence="1" type="ORF">METZ01_LOCUS484916</name>
</gene>
<dbReference type="SUPFAM" id="SSF48452">
    <property type="entry name" value="TPR-like"/>
    <property type="match status" value="1"/>
</dbReference>
<name>A0A383CIM1_9ZZZZ</name>
<evidence type="ECO:0008006" key="2">
    <source>
        <dbReference type="Google" id="ProtNLM"/>
    </source>
</evidence>
<dbReference type="EMBL" id="UINC01209161">
    <property type="protein sequence ID" value="SVE32062.1"/>
    <property type="molecule type" value="Genomic_DNA"/>
</dbReference>
<reference evidence="1" key="1">
    <citation type="submission" date="2018-05" db="EMBL/GenBank/DDBJ databases">
        <authorList>
            <person name="Lanie J.A."/>
            <person name="Ng W.-L."/>
            <person name="Kazmierczak K.M."/>
            <person name="Andrzejewski T.M."/>
            <person name="Davidsen T.M."/>
            <person name="Wayne K.J."/>
            <person name="Tettelin H."/>
            <person name="Glass J.I."/>
            <person name="Rusch D."/>
            <person name="Podicherti R."/>
            <person name="Tsui H.-C.T."/>
            <person name="Winkler M.E."/>
        </authorList>
    </citation>
    <scope>NUCLEOTIDE SEQUENCE</scope>
</reference>
<sequence length="101" mass="11732">MNFFRKPIYNILICLSYLPALSFSQVIVTCTENTEQCFKEHAEHAEQLTRQGQYQQAEVEYDIALSLVEILNEDVAETWANRSVNYRRSGELEQAEISINK</sequence>
<dbReference type="Gene3D" id="1.25.40.10">
    <property type="entry name" value="Tetratricopeptide repeat domain"/>
    <property type="match status" value="1"/>
</dbReference>
<dbReference type="AlphaFoldDB" id="A0A383CIM1"/>